<keyword evidence="3" id="KW-1185">Reference proteome</keyword>
<accession>A0A3M6UDS5</accession>
<protein>
    <submittedName>
        <fullName evidence="2">Uncharacterized protein</fullName>
    </submittedName>
</protein>
<organism evidence="2 3">
    <name type="scientific">Pocillopora damicornis</name>
    <name type="common">Cauliflower coral</name>
    <name type="synonym">Millepora damicornis</name>
    <dbReference type="NCBI Taxonomy" id="46731"/>
    <lineage>
        <taxon>Eukaryota</taxon>
        <taxon>Metazoa</taxon>
        <taxon>Cnidaria</taxon>
        <taxon>Anthozoa</taxon>
        <taxon>Hexacorallia</taxon>
        <taxon>Scleractinia</taxon>
        <taxon>Astrocoeniina</taxon>
        <taxon>Pocilloporidae</taxon>
        <taxon>Pocillopora</taxon>
    </lineage>
</organism>
<feature type="region of interest" description="Disordered" evidence="1">
    <location>
        <begin position="84"/>
        <end position="108"/>
    </location>
</feature>
<feature type="region of interest" description="Disordered" evidence="1">
    <location>
        <begin position="1"/>
        <end position="21"/>
    </location>
</feature>
<dbReference type="AlphaFoldDB" id="A0A3M6UDS5"/>
<name>A0A3M6UDS5_POCDA</name>
<dbReference type="EMBL" id="RCHS01001718">
    <property type="protein sequence ID" value="RMX51811.1"/>
    <property type="molecule type" value="Genomic_DNA"/>
</dbReference>
<proteinExistence type="predicted"/>
<evidence type="ECO:0000313" key="2">
    <source>
        <dbReference type="EMBL" id="RMX51811.1"/>
    </source>
</evidence>
<evidence type="ECO:0000256" key="1">
    <source>
        <dbReference type="SAM" id="MobiDB-lite"/>
    </source>
</evidence>
<dbReference type="Proteomes" id="UP000275408">
    <property type="component" value="Unassembled WGS sequence"/>
</dbReference>
<sequence>MSTDNVSINTHHKHSKKKCNEKDKWSVTVGTSCGNQKELFCCATSDGSTQNETEKRSDTHCQMYMKPGDVSHSVQVSRQFSASKFGPSRAAGVDPPDESDDESEGQRISPLTYRSSLAVCKEFFNLLEGSNLRTFPSKNDLQISGSTSGSSPINYRKKGLRFSGSTPVRYASMMCLILTAILSAVSHSSSSATFVNGLRCTLHALIEDTPCLNAHI</sequence>
<reference evidence="2 3" key="1">
    <citation type="journal article" date="2018" name="Sci. Rep.">
        <title>Comparative analysis of the Pocillopora damicornis genome highlights role of immune system in coral evolution.</title>
        <authorList>
            <person name="Cunning R."/>
            <person name="Bay R.A."/>
            <person name="Gillette P."/>
            <person name="Baker A.C."/>
            <person name="Traylor-Knowles N."/>
        </authorList>
    </citation>
    <scope>NUCLEOTIDE SEQUENCE [LARGE SCALE GENOMIC DNA]</scope>
    <source>
        <strain evidence="2">RSMAS</strain>
        <tissue evidence="2">Whole animal</tissue>
    </source>
</reference>
<comment type="caution">
    <text evidence="2">The sequence shown here is derived from an EMBL/GenBank/DDBJ whole genome shotgun (WGS) entry which is preliminary data.</text>
</comment>
<evidence type="ECO:0000313" key="3">
    <source>
        <dbReference type="Proteomes" id="UP000275408"/>
    </source>
</evidence>
<gene>
    <name evidence="2" type="ORF">pdam_00019277</name>
</gene>